<comment type="similarity">
    <text evidence="2 4">Belongs to the eukaryotic RPB8 RNA polymerase subunit family.</text>
</comment>
<dbReference type="VEuPathDB" id="FungiDB:PV09_06795"/>
<evidence type="ECO:0000313" key="5">
    <source>
        <dbReference type="EMBL" id="KIW01958.1"/>
    </source>
</evidence>
<protein>
    <recommendedName>
        <fullName evidence="4">DNA-directed RNA polymerases I, II, and III subunit RPABC3</fullName>
    </recommendedName>
</protein>
<evidence type="ECO:0000256" key="2">
    <source>
        <dbReference type="ARBA" id="ARBA00008912"/>
    </source>
</evidence>
<comment type="subcellular location">
    <subcellularLocation>
        <location evidence="1">Nucleus</location>
    </subcellularLocation>
</comment>
<evidence type="ECO:0000256" key="3">
    <source>
        <dbReference type="ARBA" id="ARBA00023242"/>
    </source>
</evidence>
<dbReference type="GO" id="GO:0005665">
    <property type="term" value="C:RNA polymerase II, core complex"/>
    <property type="evidence" value="ECO:0007669"/>
    <property type="project" value="UniProtKB-UniRule"/>
</dbReference>
<dbReference type="PANTHER" id="PTHR10917:SF0">
    <property type="entry name" value="DNA-DIRECTED RNA POLYMERASES I, II, AND III SUBUNIT RPABC3"/>
    <property type="match status" value="1"/>
</dbReference>
<evidence type="ECO:0000313" key="6">
    <source>
        <dbReference type="Proteomes" id="UP000053259"/>
    </source>
</evidence>
<proteinExistence type="inferred from homology"/>
<dbReference type="InterPro" id="IPR012340">
    <property type="entry name" value="NA-bd_OB-fold"/>
</dbReference>
<dbReference type="Proteomes" id="UP000053259">
    <property type="component" value="Unassembled WGS sequence"/>
</dbReference>
<evidence type="ECO:0000256" key="4">
    <source>
        <dbReference type="PIRNR" id="PIRNR000779"/>
    </source>
</evidence>
<dbReference type="GO" id="GO:0003899">
    <property type="term" value="F:DNA-directed RNA polymerase activity"/>
    <property type="evidence" value="ECO:0007669"/>
    <property type="project" value="UniProtKB-UniRule"/>
</dbReference>
<accession>A0A0D2A5E7</accession>
<dbReference type="FunCoup" id="A0A0D2A5E7">
    <property type="interactions" value="778"/>
</dbReference>
<dbReference type="GO" id="GO:0005736">
    <property type="term" value="C:RNA polymerase I complex"/>
    <property type="evidence" value="ECO:0007669"/>
    <property type="project" value="TreeGrafter"/>
</dbReference>
<dbReference type="Gene3D" id="2.40.50.140">
    <property type="entry name" value="Nucleic acid-binding proteins"/>
    <property type="match status" value="1"/>
</dbReference>
<dbReference type="OrthoDB" id="20018at2759"/>
<dbReference type="FunFam" id="2.40.50.140:FF:000191">
    <property type="entry name" value="DNA-directed RNA polymerases I, II, and III subunit RPABC3"/>
    <property type="match status" value="1"/>
</dbReference>
<dbReference type="SMART" id="SM00658">
    <property type="entry name" value="RPOL8c"/>
    <property type="match status" value="1"/>
</dbReference>
<dbReference type="GeneID" id="27314768"/>
<organism evidence="5 6">
    <name type="scientific">Verruconis gallopava</name>
    <dbReference type="NCBI Taxonomy" id="253628"/>
    <lineage>
        <taxon>Eukaryota</taxon>
        <taxon>Fungi</taxon>
        <taxon>Dikarya</taxon>
        <taxon>Ascomycota</taxon>
        <taxon>Pezizomycotina</taxon>
        <taxon>Dothideomycetes</taxon>
        <taxon>Pleosporomycetidae</taxon>
        <taxon>Venturiales</taxon>
        <taxon>Sympoventuriaceae</taxon>
        <taxon>Verruconis</taxon>
    </lineage>
</organism>
<dbReference type="GO" id="GO:0006351">
    <property type="term" value="P:DNA-templated transcription"/>
    <property type="evidence" value="ECO:0007669"/>
    <property type="project" value="UniProtKB-UniRule"/>
</dbReference>
<keyword evidence="6" id="KW-1185">Reference proteome</keyword>
<dbReference type="InterPro" id="IPR005570">
    <property type="entry name" value="RPABC3"/>
</dbReference>
<dbReference type="SUPFAM" id="SSF50249">
    <property type="entry name" value="Nucleic acid-binding proteins"/>
    <property type="match status" value="1"/>
</dbReference>
<reference evidence="5 6" key="1">
    <citation type="submission" date="2015-01" db="EMBL/GenBank/DDBJ databases">
        <title>The Genome Sequence of Ochroconis gallopava CBS43764.</title>
        <authorList>
            <consortium name="The Broad Institute Genomics Platform"/>
            <person name="Cuomo C."/>
            <person name="de Hoog S."/>
            <person name="Gorbushina A."/>
            <person name="Stielow B."/>
            <person name="Teixiera M."/>
            <person name="Abouelleil A."/>
            <person name="Chapman S.B."/>
            <person name="Priest M."/>
            <person name="Young S.K."/>
            <person name="Wortman J."/>
            <person name="Nusbaum C."/>
            <person name="Birren B."/>
        </authorList>
    </citation>
    <scope>NUCLEOTIDE SEQUENCE [LARGE SCALE GENOMIC DNA]</scope>
    <source>
        <strain evidence="5 6">CBS 43764</strain>
    </source>
</reference>
<dbReference type="PIRSF" id="PIRSF000779">
    <property type="entry name" value="RNA_pol_Rpb8"/>
    <property type="match status" value="1"/>
</dbReference>
<evidence type="ECO:0000256" key="1">
    <source>
        <dbReference type="ARBA" id="ARBA00004123"/>
    </source>
</evidence>
<dbReference type="Pfam" id="PF03870">
    <property type="entry name" value="RNA_pol_Rpb8"/>
    <property type="match status" value="1"/>
</dbReference>
<dbReference type="InParanoid" id="A0A0D2A5E7"/>
<gene>
    <name evidence="5" type="ORF">PV09_06795</name>
</gene>
<dbReference type="PANTHER" id="PTHR10917">
    <property type="entry name" value="DNA-DIRECTED RNA POLYMERASES I, II, AND III SUBUNIT RPABC3"/>
    <property type="match status" value="1"/>
</dbReference>
<comment type="function">
    <text evidence="4">DNA-dependent RNA polymerase catalyzes the transcription of DNA into RNA using the four ribonucleoside triphosphates as substrates. Common component of RNA polymerases I, II and III which synthesize ribosomal RNA precursors, mRNA precursors and many functional non-coding RNAs, and small RNAs, such as 5S rRNA and tRNAs, respectively.</text>
</comment>
<keyword evidence="3 4" id="KW-0539">Nucleus</keyword>
<dbReference type="AlphaFoldDB" id="A0A0D2A5E7"/>
<dbReference type="RefSeq" id="XP_016211827.1">
    <property type="nucleotide sequence ID" value="XM_016360488.1"/>
</dbReference>
<dbReference type="EMBL" id="KN847552">
    <property type="protein sequence ID" value="KIW01958.1"/>
    <property type="molecule type" value="Genomic_DNA"/>
</dbReference>
<name>A0A0D2A5E7_9PEZI</name>
<dbReference type="GO" id="GO:0005666">
    <property type="term" value="C:RNA polymerase III complex"/>
    <property type="evidence" value="ECO:0007669"/>
    <property type="project" value="TreeGrafter"/>
</dbReference>
<dbReference type="STRING" id="253628.A0A0D2A5E7"/>
<sequence length="154" mass="17244">MATDAQLFISSFQLDTSPAALETQSKARYDRVTRYTALSTGDASIKLILDVNTDLYTLSPDTQFDLCLASTLNLDGTKDEGKSGGWREKQPGESDLSDGWDYVCYGKVYKFDEGKDGEEIKMYASFGGLLMYLEGPYRKLTSLRVDDIYLLIKK</sequence>
<dbReference type="HOGENOM" id="CLU_103864_1_0_1"/>